<keyword evidence="1 3" id="KW-0853">WD repeat</keyword>
<dbReference type="Pfam" id="PF00400">
    <property type="entry name" value="WD40"/>
    <property type="match status" value="3"/>
</dbReference>
<evidence type="ECO:0000256" key="1">
    <source>
        <dbReference type="ARBA" id="ARBA00022574"/>
    </source>
</evidence>
<feature type="compositionally biased region" description="Polar residues" evidence="4">
    <location>
        <begin position="9"/>
        <end position="22"/>
    </location>
</feature>
<dbReference type="GO" id="GO:0005669">
    <property type="term" value="C:transcription factor TFIID complex"/>
    <property type="evidence" value="ECO:0007669"/>
    <property type="project" value="TreeGrafter"/>
</dbReference>
<comment type="caution">
    <text evidence="5">The sequence shown here is derived from an EMBL/GenBank/DDBJ whole genome shotgun (WGS) entry which is preliminary data.</text>
</comment>
<dbReference type="PROSITE" id="PS50294">
    <property type="entry name" value="WD_REPEATS_REGION"/>
    <property type="match status" value="2"/>
</dbReference>
<evidence type="ECO:0000313" key="5">
    <source>
        <dbReference type="EMBL" id="KAJ3048160.1"/>
    </source>
</evidence>
<dbReference type="PROSITE" id="PS00678">
    <property type="entry name" value="WD_REPEATS_1"/>
    <property type="match status" value="2"/>
</dbReference>
<feature type="repeat" description="WD" evidence="3">
    <location>
        <begin position="560"/>
        <end position="594"/>
    </location>
</feature>
<dbReference type="Proteomes" id="UP001212841">
    <property type="component" value="Unassembled WGS sequence"/>
</dbReference>
<evidence type="ECO:0008006" key="7">
    <source>
        <dbReference type="Google" id="ProtNLM"/>
    </source>
</evidence>
<feature type="repeat" description="WD" evidence="3">
    <location>
        <begin position="428"/>
        <end position="469"/>
    </location>
</feature>
<dbReference type="SMART" id="SM00320">
    <property type="entry name" value="WD40"/>
    <property type="match status" value="6"/>
</dbReference>
<dbReference type="GO" id="GO:0016251">
    <property type="term" value="F:RNA polymerase II general transcription initiation factor activity"/>
    <property type="evidence" value="ECO:0007669"/>
    <property type="project" value="TreeGrafter"/>
</dbReference>
<dbReference type="PANTHER" id="PTHR19879:SF1">
    <property type="entry name" value="CANNONBALL-RELATED"/>
    <property type="match status" value="1"/>
</dbReference>
<evidence type="ECO:0000256" key="4">
    <source>
        <dbReference type="SAM" id="MobiDB-lite"/>
    </source>
</evidence>
<dbReference type="InterPro" id="IPR011047">
    <property type="entry name" value="Quinoprotein_ADH-like_sf"/>
</dbReference>
<dbReference type="InterPro" id="IPR015943">
    <property type="entry name" value="WD40/YVTN_repeat-like_dom_sf"/>
</dbReference>
<evidence type="ECO:0000256" key="3">
    <source>
        <dbReference type="PROSITE-ProRule" id="PRU00221"/>
    </source>
</evidence>
<feature type="repeat" description="WD" evidence="3">
    <location>
        <begin position="385"/>
        <end position="426"/>
    </location>
</feature>
<dbReference type="PROSITE" id="PS50082">
    <property type="entry name" value="WD_REPEATS_2"/>
    <property type="match status" value="3"/>
</dbReference>
<organism evidence="5 6">
    <name type="scientific">Rhizophlyctis rosea</name>
    <dbReference type="NCBI Taxonomy" id="64517"/>
    <lineage>
        <taxon>Eukaryota</taxon>
        <taxon>Fungi</taxon>
        <taxon>Fungi incertae sedis</taxon>
        <taxon>Chytridiomycota</taxon>
        <taxon>Chytridiomycota incertae sedis</taxon>
        <taxon>Chytridiomycetes</taxon>
        <taxon>Rhizophlyctidales</taxon>
        <taxon>Rhizophlyctidaceae</taxon>
        <taxon>Rhizophlyctis</taxon>
    </lineage>
</organism>
<dbReference type="InterPro" id="IPR001680">
    <property type="entry name" value="WD40_rpt"/>
</dbReference>
<sequence length="606" mass="66886">MAPTYCAPSLSSRPQSPTPSLSPITLHNLRTNLTAISEDWTHIVTATGPNPTTLHIYSTKSYTHPQNITVPRLHGPPTCIDINTSRSLIAVGFQTGGLVQLWDINGKGLRYSLSYKSNTTPVMQVMIRDEGVFALFENGHLRGWSIRGDKIGTMKCFPEKSIVDVRNGRVTVASRKLGEVSVGKWTTGVTDWKPIWTADFEKFPINFLSLSFAGGYVLVAMGSRVVVLKDRDLDYREKMSRWGRIQWEDFSSSGGRNIPFRSALLTPDGQRAIVSNEDMIKVVDVERKKTLFQTELKVQKIISSTSDLSRVALLETHPTTFSPRIVIRNLLTCVEEISFENAKNSEREFQNVCSCLLNNNGTCLITTQNKRIIAWDLVAKTTRILTGHPGKIMSSAISPTKHYLVTACSKKVIKVWNIQTLDCLCTFECAHTSDIFSVGIDDTGKTVVIGCRDGTAQIWNTEPPSLRFTFGSASDGSHEGGIFSITFGTTPQKAYLTSRHTHCQWIDVTTGKSGPGGYTSIGYEPGCVKVLPDGRFYISANGKTVKVWNGMAQMWASKSFKGHQDKVFNLAVSRDGRKVVSGSYDGSARVWDLKGKSEGGFRLEGG</sequence>
<dbReference type="AlphaFoldDB" id="A0AAD5SF08"/>
<dbReference type="SUPFAM" id="SSF101908">
    <property type="entry name" value="Putative isomerase YbhE"/>
    <property type="match status" value="1"/>
</dbReference>
<protein>
    <recommendedName>
        <fullName evidence="7">WD repeat-containing protein 55 homolog</fullName>
    </recommendedName>
</protein>
<feature type="non-terminal residue" evidence="5">
    <location>
        <position position="606"/>
    </location>
</feature>
<dbReference type="PANTHER" id="PTHR19879">
    <property type="entry name" value="TRANSCRIPTION INITIATION FACTOR TFIID"/>
    <property type="match status" value="1"/>
</dbReference>
<dbReference type="GO" id="GO:0006367">
    <property type="term" value="P:transcription initiation at RNA polymerase II promoter"/>
    <property type="evidence" value="ECO:0007669"/>
    <property type="project" value="TreeGrafter"/>
</dbReference>
<name>A0AAD5SF08_9FUNG</name>
<proteinExistence type="predicted"/>
<evidence type="ECO:0000313" key="6">
    <source>
        <dbReference type="Proteomes" id="UP001212841"/>
    </source>
</evidence>
<dbReference type="EMBL" id="JADGJD010000836">
    <property type="protein sequence ID" value="KAJ3048160.1"/>
    <property type="molecule type" value="Genomic_DNA"/>
</dbReference>
<keyword evidence="2" id="KW-0677">Repeat</keyword>
<feature type="region of interest" description="Disordered" evidence="4">
    <location>
        <begin position="1"/>
        <end position="22"/>
    </location>
</feature>
<keyword evidence="6" id="KW-1185">Reference proteome</keyword>
<dbReference type="InterPro" id="IPR019775">
    <property type="entry name" value="WD40_repeat_CS"/>
</dbReference>
<accession>A0AAD5SF08</accession>
<reference evidence="5" key="1">
    <citation type="submission" date="2020-05" db="EMBL/GenBank/DDBJ databases">
        <title>Phylogenomic resolution of chytrid fungi.</title>
        <authorList>
            <person name="Stajich J.E."/>
            <person name="Amses K."/>
            <person name="Simmons R."/>
            <person name="Seto K."/>
            <person name="Myers J."/>
            <person name="Bonds A."/>
            <person name="Quandt C.A."/>
            <person name="Barry K."/>
            <person name="Liu P."/>
            <person name="Grigoriev I."/>
            <person name="Longcore J.E."/>
            <person name="James T.Y."/>
        </authorList>
    </citation>
    <scope>NUCLEOTIDE SEQUENCE</scope>
    <source>
        <strain evidence="5">JEL0318</strain>
    </source>
</reference>
<dbReference type="SUPFAM" id="SSF50998">
    <property type="entry name" value="Quinoprotein alcohol dehydrogenase-like"/>
    <property type="match status" value="1"/>
</dbReference>
<gene>
    <name evidence="5" type="ORF">HK097_010815</name>
</gene>
<dbReference type="Gene3D" id="2.130.10.10">
    <property type="entry name" value="YVTN repeat-like/Quinoprotein amine dehydrogenase"/>
    <property type="match status" value="3"/>
</dbReference>
<evidence type="ECO:0000256" key="2">
    <source>
        <dbReference type="ARBA" id="ARBA00022737"/>
    </source>
</evidence>